<dbReference type="EMBL" id="JAYRBN010000110">
    <property type="protein sequence ID" value="KAL2725818.1"/>
    <property type="molecule type" value="Genomic_DNA"/>
</dbReference>
<keyword evidence="1" id="KW-0472">Membrane</keyword>
<organism evidence="2 3">
    <name type="scientific">Vespula maculifrons</name>
    <name type="common">Eastern yellow jacket</name>
    <name type="synonym">Wasp</name>
    <dbReference type="NCBI Taxonomy" id="7453"/>
    <lineage>
        <taxon>Eukaryota</taxon>
        <taxon>Metazoa</taxon>
        <taxon>Ecdysozoa</taxon>
        <taxon>Arthropoda</taxon>
        <taxon>Hexapoda</taxon>
        <taxon>Insecta</taxon>
        <taxon>Pterygota</taxon>
        <taxon>Neoptera</taxon>
        <taxon>Endopterygota</taxon>
        <taxon>Hymenoptera</taxon>
        <taxon>Apocrita</taxon>
        <taxon>Aculeata</taxon>
        <taxon>Vespoidea</taxon>
        <taxon>Vespidae</taxon>
        <taxon>Vespinae</taxon>
        <taxon>Vespula</taxon>
    </lineage>
</organism>
<comment type="caution">
    <text evidence="2">The sequence shown here is derived from an EMBL/GenBank/DDBJ whole genome shotgun (WGS) entry which is preliminary data.</text>
</comment>
<protein>
    <submittedName>
        <fullName evidence="2">Uncharacterized protein</fullName>
    </submittedName>
</protein>
<evidence type="ECO:0000313" key="3">
    <source>
        <dbReference type="Proteomes" id="UP001607303"/>
    </source>
</evidence>
<name>A0ABD2AYX7_VESMC</name>
<feature type="transmembrane region" description="Helical" evidence="1">
    <location>
        <begin position="61"/>
        <end position="84"/>
    </location>
</feature>
<keyword evidence="1" id="KW-1133">Transmembrane helix</keyword>
<sequence>MLQGPLARLVATAAAAKPSRAGPAGTFRPGQELIRLKLDITMAFSLLPRRIENEYGDFLDVVVASTVLIVVVVAFAAAAAAVVATSLSMSVQLGTINAC</sequence>
<keyword evidence="3" id="KW-1185">Reference proteome</keyword>
<reference evidence="2 3" key="1">
    <citation type="journal article" date="2024" name="Ann. Entomol. Soc. Am.">
        <title>Genomic analyses of the southern and eastern yellowjacket wasps (Hymenoptera: Vespidae) reveal evolutionary signatures of social life.</title>
        <authorList>
            <person name="Catto M.A."/>
            <person name="Caine P.B."/>
            <person name="Orr S.E."/>
            <person name="Hunt B.G."/>
            <person name="Goodisman M.A.D."/>
        </authorList>
    </citation>
    <scope>NUCLEOTIDE SEQUENCE [LARGE SCALE GENOMIC DNA]</scope>
    <source>
        <strain evidence="2">232</strain>
        <tissue evidence="2">Head and thorax</tissue>
    </source>
</reference>
<keyword evidence="1" id="KW-0812">Transmembrane</keyword>
<dbReference type="AlphaFoldDB" id="A0ABD2AYX7"/>
<gene>
    <name evidence="2" type="ORF">V1477_018256</name>
</gene>
<accession>A0ABD2AYX7</accession>
<dbReference type="Proteomes" id="UP001607303">
    <property type="component" value="Unassembled WGS sequence"/>
</dbReference>
<evidence type="ECO:0000256" key="1">
    <source>
        <dbReference type="SAM" id="Phobius"/>
    </source>
</evidence>
<evidence type="ECO:0000313" key="2">
    <source>
        <dbReference type="EMBL" id="KAL2725818.1"/>
    </source>
</evidence>
<proteinExistence type="predicted"/>